<comment type="caution">
    <text evidence="1">The sequence shown here is derived from an EMBL/GenBank/DDBJ whole genome shotgun (WGS) entry which is preliminary data.</text>
</comment>
<name>A0A1Y2H455_9FUNG</name>
<evidence type="ECO:0000313" key="1">
    <source>
        <dbReference type="EMBL" id="ORZ28493.1"/>
    </source>
</evidence>
<protein>
    <submittedName>
        <fullName evidence="1">Uncharacterized protein</fullName>
    </submittedName>
</protein>
<dbReference type="PANTHER" id="PTHR47679">
    <property type="entry name" value="PROTEIN TORNADO 1"/>
    <property type="match status" value="1"/>
</dbReference>
<reference evidence="1 2" key="1">
    <citation type="submission" date="2016-07" db="EMBL/GenBank/DDBJ databases">
        <title>Pervasive Adenine N6-methylation of Active Genes in Fungi.</title>
        <authorList>
            <consortium name="DOE Joint Genome Institute"/>
            <person name="Mondo S.J."/>
            <person name="Dannebaum R.O."/>
            <person name="Kuo R.C."/>
            <person name="Labutti K."/>
            <person name="Haridas S."/>
            <person name="Kuo A."/>
            <person name="Salamov A."/>
            <person name="Ahrendt S.R."/>
            <person name="Lipzen A."/>
            <person name="Sullivan W."/>
            <person name="Andreopoulos W.B."/>
            <person name="Clum A."/>
            <person name="Lindquist E."/>
            <person name="Daum C."/>
            <person name="Ramamoorthy G.K."/>
            <person name="Gryganskyi A."/>
            <person name="Culley D."/>
            <person name="Magnuson J.K."/>
            <person name="James T.Y."/>
            <person name="O'Malley M.A."/>
            <person name="Stajich J.E."/>
            <person name="Spatafora J.W."/>
            <person name="Visel A."/>
            <person name="Grigoriev I.V."/>
        </authorList>
    </citation>
    <scope>NUCLEOTIDE SEQUENCE [LARGE SCALE GENOMIC DNA]</scope>
    <source>
        <strain evidence="1 2">NRRL 3116</strain>
    </source>
</reference>
<dbReference type="SUPFAM" id="SSF52047">
    <property type="entry name" value="RNI-like"/>
    <property type="match status" value="1"/>
</dbReference>
<dbReference type="RefSeq" id="XP_021886178.1">
    <property type="nucleotide sequence ID" value="XM_022029639.1"/>
</dbReference>
<dbReference type="InParanoid" id="A0A1Y2H455"/>
<keyword evidence="2" id="KW-1185">Reference proteome</keyword>
<gene>
    <name evidence="1" type="ORF">BCR41DRAFT_418561</name>
</gene>
<dbReference type="GeneID" id="33571482"/>
<dbReference type="AlphaFoldDB" id="A0A1Y2H455"/>
<organism evidence="1 2">
    <name type="scientific">Lobosporangium transversale</name>
    <dbReference type="NCBI Taxonomy" id="64571"/>
    <lineage>
        <taxon>Eukaryota</taxon>
        <taxon>Fungi</taxon>
        <taxon>Fungi incertae sedis</taxon>
        <taxon>Mucoromycota</taxon>
        <taxon>Mortierellomycotina</taxon>
        <taxon>Mortierellomycetes</taxon>
        <taxon>Mortierellales</taxon>
        <taxon>Mortierellaceae</taxon>
        <taxon>Lobosporangium</taxon>
    </lineage>
</organism>
<dbReference type="EMBL" id="MCFF01000002">
    <property type="protein sequence ID" value="ORZ28493.1"/>
    <property type="molecule type" value="Genomic_DNA"/>
</dbReference>
<dbReference type="Proteomes" id="UP000193648">
    <property type="component" value="Unassembled WGS sequence"/>
</dbReference>
<evidence type="ECO:0000313" key="2">
    <source>
        <dbReference type="Proteomes" id="UP000193648"/>
    </source>
</evidence>
<dbReference type="OrthoDB" id="2371100at2759"/>
<sequence length="1065" mass="121153">MTSTNRPIQSFQAYYEHPNLTPVNDTIIPLQPRHDKKNNQLIILWRDIQNVFENAKYIRDDDAVISFEIDDNFEEIKPERILYQPGIILKVIVSGQPAYQDSNAATIALESEASISEATINALDITELSLVPHSSGPSPQGQVTGITMHKVYQSFVTQQEFIKGTMQEVCAQQREIIQLQTQIGQKVDDTNQITRMTFDLVADIRNSVQAVFTQTYELHEYPIPRLFIVLPTASRFRDKFGKPFSHQFRLYFLCECGQHTMREGSMLQHNIHLAKHEGYELDQPTEFFEKYGPYLLTMMRMVKFGFTAAGIFVPPLAQLKIGEGIEYIHAGVDIAKNTIGSLVDETIIYIENKNTMAENGVDMAEDQTELDSLEVLEGADLRQLESYLKMQDQSRTLGNLYRTVTEQGHVKWVCIDHYRENYREAVMERVKELVEVLGGEFFPEESRIKINIPTKTQAKLFYDAIVKARGIQELEVSLGWDATMADLRKFTETLSKANIVSLIMDGSRFYGPPLDLANYGRRYNPILELMSNGRIRSMTIKNFEDFFQHISNSALTMVTQIKYLSISVGSIFIGDGWPILKRLLGQCPALVELVLDGFYVNVGITLDGLLGDGKNVKLKNLKMLRLEQDSCQITAEYSHGQIKSMAMRVDDLRVVIRDYPSYLKDQLTMIEFWNPVKTTDYEHLANILEANPKLFQIQIGYGSEAGPMIMMIASKRQELLEAGRPCALREVLFPHFDENVKDNLYDKMISVEFPDAKDPFNMSVSIDMRNFTTKGFSTHLSGLFDLLGPYITSLKADSTLDDTLAAILDSKSEQEGSSLTWLSCDLESLTSAGIEAMIRFINRSADLTYFGVNSRNLDDENERSLVQELISQHGSRINAAILAGNPMEMWISDIARACPTRHYLSQMETFGLTYKDDFPSDYVQWLCTMFSAPKQAQLTLASSPAEHELKSSSGVTPSMTWRPLIRISLLEMKFQSEEWQTIMKAIDFACMEFLNFGMTNFSLEEFSILVDCILACDILTIPLRLLDLRETQLTLCTDILRIQEQFSRLKAKAMHLRVEGLPKLD</sequence>
<dbReference type="PANTHER" id="PTHR47679:SF1">
    <property type="entry name" value="PROTEIN TORNADO 1"/>
    <property type="match status" value="1"/>
</dbReference>
<proteinExistence type="predicted"/>
<accession>A0A1Y2H455</accession>